<feature type="transmembrane region" description="Helical" evidence="1">
    <location>
        <begin position="32"/>
        <end position="51"/>
    </location>
</feature>
<feature type="non-terminal residue" evidence="2">
    <location>
        <position position="1"/>
    </location>
</feature>
<reference evidence="2" key="1">
    <citation type="submission" date="2015-07" db="EMBL/GenBank/DDBJ databases">
        <title>Adaptation to a free-living lifestyle via gene acquisitions in the diplomonad Trepomonas sp. PC1.</title>
        <authorList>
            <person name="Xu F."/>
            <person name="Jerlstrom-Hultqvist J."/>
            <person name="Kolisko M."/>
            <person name="Simpson A.G.B."/>
            <person name="Roger A.J."/>
            <person name="Svard S.G."/>
            <person name="Andersson J.O."/>
        </authorList>
    </citation>
    <scope>NUCLEOTIDE SEQUENCE</scope>
    <source>
        <strain evidence="2">PC1</strain>
    </source>
</reference>
<evidence type="ECO:0000256" key="1">
    <source>
        <dbReference type="SAM" id="Phobius"/>
    </source>
</evidence>
<protein>
    <submittedName>
        <fullName evidence="2">Major facilitator superfamily protein</fullName>
    </submittedName>
</protein>
<dbReference type="EMBL" id="GDID01005762">
    <property type="protein sequence ID" value="JAP90844.1"/>
    <property type="molecule type" value="Transcribed_RNA"/>
</dbReference>
<feature type="transmembrane region" description="Helical" evidence="1">
    <location>
        <begin position="58"/>
        <end position="77"/>
    </location>
</feature>
<sequence length="171" mass="18660">HTAGIKIYDSRQVKSMTVIYGVSVSLAKSTQVYESTITAITLLVVAFLSYYIKKIQYFTWFSSFGAAIAMVLMLCGQDQPYGQYLAQNLIFGFSNGFFIATSSALVVLIAGGNLGASAVGLVFSAKYIVIAIFTAVCDVIGLVDQLLNGWVFLSFYAFAFLCTTYVMFKTK</sequence>
<dbReference type="InterPro" id="IPR036259">
    <property type="entry name" value="MFS_trans_sf"/>
</dbReference>
<feature type="transmembrane region" description="Helical" evidence="1">
    <location>
        <begin position="149"/>
        <end position="168"/>
    </location>
</feature>
<feature type="non-terminal residue" evidence="2">
    <location>
        <position position="171"/>
    </location>
</feature>
<evidence type="ECO:0000313" key="2">
    <source>
        <dbReference type="EMBL" id="JAP90844.1"/>
    </source>
</evidence>
<keyword evidence="1" id="KW-0812">Transmembrane</keyword>
<accession>A0A146K4M3</accession>
<proteinExistence type="predicted"/>
<keyword evidence="1" id="KW-1133">Transmembrane helix</keyword>
<dbReference type="AlphaFoldDB" id="A0A146K4M3"/>
<feature type="transmembrane region" description="Helical" evidence="1">
    <location>
        <begin position="118"/>
        <end position="143"/>
    </location>
</feature>
<organism evidence="2">
    <name type="scientific">Trepomonas sp. PC1</name>
    <dbReference type="NCBI Taxonomy" id="1076344"/>
    <lineage>
        <taxon>Eukaryota</taxon>
        <taxon>Metamonada</taxon>
        <taxon>Diplomonadida</taxon>
        <taxon>Hexamitidae</taxon>
        <taxon>Hexamitinae</taxon>
        <taxon>Trepomonas</taxon>
    </lineage>
</organism>
<gene>
    <name evidence="2" type="ORF">TPC1_17738</name>
</gene>
<keyword evidence="1" id="KW-0472">Membrane</keyword>
<name>A0A146K4M3_9EUKA</name>
<dbReference type="SUPFAM" id="SSF103473">
    <property type="entry name" value="MFS general substrate transporter"/>
    <property type="match status" value="1"/>
</dbReference>
<feature type="transmembrane region" description="Helical" evidence="1">
    <location>
        <begin position="89"/>
        <end position="111"/>
    </location>
</feature>